<dbReference type="OrthoDB" id="4521980at2759"/>
<dbReference type="GeneID" id="28761989"/>
<dbReference type="EMBL" id="KV441552">
    <property type="protein sequence ID" value="OAG06208.1"/>
    <property type="molecule type" value="Genomic_DNA"/>
</dbReference>
<sequence length="139" mass="15982">MREIPARTPTYHPIKDPATAEWGLAIKRTDYEKLLEGFRPRDMDDKWLCITEKNDAQGNTTVHWYRSWGNMEYYTVIVEVQDPKQAKENDWAKLTKITWEKLVGGLEVPVEEAKGDVVDLCRAFVGCEFENAGSASRSE</sequence>
<dbReference type="STRING" id="1460663.A0A177CH74"/>
<reference evidence="1 2" key="1">
    <citation type="submission" date="2016-05" db="EMBL/GenBank/DDBJ databases">
        <title>Comparative analysis of secretome profiles of manganese(II)-oxidizing ascomycete fungi.</title>
        <authorList>
            <consortium name="DOE Joint Genome Institute"/>
            <person name="Zeiner C.A."/>
            <person name="Purvine S.O."/>
            <person name="Zink E.M."/>
            <person name="Wu S."/>
            <person name="Pasa-Tolic L."/>
            <person name="Chaput D.L."/>
            <person name="Haridas S."/>
            <person name="Grigoriev I.V."/>
            <person name="Santelli C.M."/>
            <person name="Hansel C.M."/>
        </authorList>
    </citation>
    <scope>NUCLEOTIDE SEQUENCE [LARGE SCALE GENOMIC DNA]</scope>
    <source>
        <strain evidence="1 2">AP3s5-JAC2a</strain>
    </source>
</reference>
<organism evidence="1 2">
    <name type="scientific">Paraphaeosphaeria sporulosa</name>
    <dbReference type="NCBI Taxonomy" id="1460663"/>
    <lineage>
        <taxon>Eukaryota</taxon>
        <taxon>Fungi</taxon>
        <taxon>Dikarya</taxon>
        <taxon>Ascomycota</taxon>
        <taxon>Pezizomycotina</taxon>
        <taxon>Dothideomycetes</taxon>
        <taxon>Pleosporomycetidae</taxon>
        <taxon>Pleosporales</taxon>
        <taxon>Massarineae</taxon>
        <taxon>Didymosphaeriaceae</taxon>
        <taxon>Paraphaeosphaeria</taxon>
    </lineage>
</organism>
<keyword evidence="2" id="KW-1185">Reference proteome</keyword>
<proteinExistence type="predicted"/>
<dbReference type="InParanoid" id="A0A177CH74"/>
<dbReference type="AlphaFoldDB" id="A0A177CH74"/>
<evidence type="ECO:0000313" key="1">
    <source>
        <dbReference type="EMBL" id="OAG06208.1"/>
    </source>
</evidence>
<dbReference type="Proteomes" id="UP000077069">
    <property type="component" value="Unassembled WGS sequence"/>
</dbReference>
<dbReference type="RefSeq" id="XP_018036573.1">
    <property type="nucleotide sequence ID" value="XM_018178503.1"/>
</dbReference>
<name>A0A177CH74_9PLEO</name>
<protein>
    <submittedName>
        <fullName evidence="1">Uncharacterized protein</fullName>
    </submittedName>
</protein>
<evidence type="ECO:0000313" key="2">
    <source>
        <dbReference type="Proteomes" id="UP000077069"/>
    </source>
</evidence>
<gene>
    <name evidence="1" type="ORF">CC84DRAFT_1164523</name>
</gene>
<accession>A0A177CH74</accession>